<proteinExistence type="predicted"/>
<keyword evidence="3" id="KW-1185">Reference proteome</keyword>
<gene>
    <name evidence="2" type="ORF">ElyMa_006218600</name>
</gene>
<organism evidence="2 3">
    <name type="scientific">Elysia marginata</name>
    <dbReference type="NCBI Taxonomy" id="1093978"/>
    <lineage>
        <taxon>Eukaryota</taxon>
        <taxon>Metazoa</taxon>
        <taxon>Spiralia</taxon>
        <taxon>Lophotrochozoa</taxon>
        <taxon>Mollusca</taxon>
        <taxon>Gastropoda</taxon>
        <taxon>Heterobranchia</taxon>
        <taxon>Euthyneura</taxon>
        <taxon>Panpulmonata</taxon>
        <taxon>Sacoglossa</taxon>
        <taxon>Placobranchoidea</taxon>
        <taxon>Plakobranchidae</taxon>
        <taxon>Elysia</taxon>
    </lineage>
</organism>
<evidence type="ECO:0000313" key="3">
    <source>
        <dbReference type="Proteomes" id="UP000762676"/>
    </source>
</evidence>
<sequence length="130" mass="14618">MCDPDKVIRMSNVVTHQSVNTKVKNSTPSDGEKNVRQQTKRSSTTPRNSSAHQRSRYCKTKMEMGWPRSEISRQLLGPKSHQMVTTRMGKDHAEDCGETISYSGKEPLGDEMRDSENDGRTLRRATSCSG</sequence>
<evidence type="ECO:0000313" key="2">
    <source>
        <dbReference type="EMBL" id="GFR93148.1"/>
    </source>
</evidence>
<dbReference type="EMBL" id="BMAT01012486">
    <property type="protein sequence ID" value="GFR93148.1"/>
    <property type="molecule type" value="Genomic_DNA"/>
</dbReference>
<protein>
    <submittedName>
        <fullName evidence="2">Uncharacterized protein</fullName>
    </submittedName>
</protein>
<name>A0AAV4H5I5_9GAST</name>
<dbReference type="Proteomes" id="UP000762676">
    <property type="component" value="Unassembled WGS sequence"/>
</dbReference>
<feature type="compositionally biased region" description="Basic and acidic residues" evidence="1">
    <location>
        <begin position="107"/>
        <end position="121"/>
    </location>
</feature>
<feature type="compositionally biased region" description="Polar residues" evidence="1">
    <location>
        <begin position="36"/>
        <end position="52"/>
    </location>
</feature>
<accession>A0AAV4H5I5</accession>
<feature type="compositionally biased region" description="Polar residues" evidence="1">
    <location>
        <begin position="12"/>
        <end position="29"/>
    </location>
</feature>
<reference evidence="2 3" key="1">
    <citation type="journal article" date="2021" name="Elife">
        <title>Chloroplast acquisition without the gene transfer in kleptoplastic sea slugs, Plakobranchus ocellatus.</title>
        <authorList>
            <person name="Maeda T."/>
            <person name="Takahashi S."/>
            <person name="Yoshida T."/>
            <person name="Shimamura S."/>
            <person name="Takaki Y."/>
            <person name="Nagai Y."/>
            <person name="Toyoda A."/>
            <person name="Suzuki Y."/>
            <person name="Arimoto A."/>
            <person name="Ishii H."/>
            <person name="Satoh N."/>
            <person name="Nishiyama T."/>
            <person name="Hasebe M."/>
            <person name="Maruyama T."/>
            <person name="Minagawa J."/>
            <person name="Obokata J."/>
            <person name="Shigenobu S."/>
        </authorList>
    </citation>
    <scope>NUCLEOTIDE SEQUENCE [LARGE SCALE GENOMIC DNA]</scope>
</reference>
<feature type="region of interest" description="Disordered" evidence="1">
    <location>
        <begin position="1"/>
        <end position="130"/>
    </location>
</feature>
<comment type="caution">
    <text evidence="2">The sequence shown here is derived from an EMBL/GenBank/DDBJ whole genome shotgun (WGS) entry which is preliminary data.</text>
</comment>
<evidence type="ECO:0000256" key="1">
    <source>
        <dbReference type="SAM" id="MobiDB-lite"/>
    </source>
</evidence>
<dbReference type="AlphaFoldDB" id="A0AAV4H5I5"/>